<dbReference type="Proteomes" id="UP000281549">
    <property type="component" value="Unassembled WGS sequence"/>
</dbReference>
<keyword evidence="4" id="KW-1185">Reference proteome</keyword>
<sequence length="202" mass="22413">MLAQSLSASNLESLNLEQSGDSSEISKIDQSQGLNNLFNVLPNTKLVHLKLKNVCFSDKFDVNLIKAITSSKLRTLEISFVCHHDSQVNAKNFYDSFAGLAQILRTSRLERIAFEVKCKYDRENLNAWEISAKPKFSAMGYLLDSYKESDSVTISISAMDVFNSSTKKSAECNKKKLNLGLTIGLISGVGAIAALFISYMFF</sequence>
<keyword evidence="1" id="KW-0812">Transmembrane</keyword>
<evidence type="ECO:0000313" key="3">
    <source>
        <dbReference type="EMBL" id="RKP16445.1"/>
    </source>
</evidence>
<dbReference type="HOGENOM" id="CLU_097393_0_0_1"/>
<dbReference type="EMBL" id="ML006541">
    <property type="protein sequence ID" value="RKP16445.1"/>
    <property type="molecule type" value="Genomic_DNA"/>
</dbReference>
<keyword evidence="1" id="KW-1133">Transmembrane helix</keyword>
<reference evidence="2 4" key="1">
    <citation type="journal article" date="2013" name="Curr. Biol.">
        <title>Shared signatures of parasitism and phylogenomics unite Cryptomycota and microsporidia.</title>
        <authorList>
            <person name="James T.Y."/>
            <person name="Pelin A."/>
            <person name="Bonen L."/>
            <person name="Ahrendt S."/>
            <person name="Sain D."/>
            <person name="Corradi N."/>
            <person name="Stajich J.E."/>
        </authorList>
    </citation>
    <scope>NUCLEOTIDE SEQUENCE [LARGE SCALE GENOMIC DNA]</scope>
    <source>
        <strain evidence="2 4">CSF55</strain>
        <strain evidence="2 4">CSF55</strain>
    </source>
</reference>
<reference evidence="5" key="2">
    <citation type="journal article" date="2018" name="Nat. Microbiol.">
        <title>Leveraging single-cell genomics to expand the fungal tree of life.</title>
        <authorList>
            <person name="Ahrendt S.R."/>
            <person name="Quandt C.A."/>
            <person name="Ciobanu D."/>
            <person name="Clum A."/>
            <person name="Salamov A."/>
            <person name="Andreopoulos B."/>
            <person name="Cheng J.F."/>
            <person name="Woyke T."/>
            <person name="Pelin A."/>
            <person name="Henrissat B."/>
            <person name="Reynolds N.K."/>
            <person name="Benny G.L."/>
            <person name="Smith M.E."/>
            <person name="James T.Y."/>
            <person name="Grigoriev I.V."/>
        </authorList>
    </citation>
    <scope>NUCLEOTIDE SEQUENCE [LARGE SCALE GENOMIC DNA]</scope>
    <source>
        <strain evidence="5">CSF55</strain>
    </source>
</reference>
<evidence type="ECO:0000313" key="4">
    <source>
        <dbReference type="Proteomes" id="UP000030755"/>
    </source>
</evidence>
<keyword evidence="1" id="KW-0472">Membrane</keyword>
<accession>A0A075AQS9</accession>
<dbReference type="AlphaFoldDB" id="A0A075AQS9"/>
<reference evidence="3" key="3">
    <citation type="submission" date="2018-08" db="EMBL/GenBank/DDBJ databases">
        <title>Leveraging single-cell genomics to expand the Fungal Tree of Life.</title>
        <authorList>
            <consortium name="DOE Joint Genome Institute"/>
            <person name="Ahrendt S.R."/>
            <person name="Quandt C.A."/>
            <person name="Ciobanu D."/>
            <person name="Clum A."/>
            <person name="Salamov A."/>
            <person name="Andreopoulos B."/>
            <person name="Cheng J.-F."/>
            <person name="Woyke T."/>
            <person name="Pelin A."/>
            <person name="Henrissat B."/>
            <person name="Reynolds N."/>
            <person name="Benny G.L."/>
            <person name="Smith M.E."/>
            <person name="James T.Y."/>
            <person name="Grigoriev I.V."/>
        </authorList>
    </citation>
    <scope>NUCLEOTIDE SEQUENCE</scope>
    <source>
        <strain evidence="3">CSF55</strain>
    </source>
</reference>
<name>A0A075AQS9_ROZAC</name>
<evidence type="ECO:0000313" key="5">
    <source>
        <dbReference type="Proteomes" id="UP000281549"/>
    </source>
</evidence>
<feature type="transmembrane region" description="Helical" evidence="1">
    <location>
        <begin position="177"/>
        <end position="201"/>
    </location>
</feature>
<evidence type="ECO:0000313" key="2">
    <source>
        <dbReference type="EMBL" id="EPZ30947.1"/>
    </source>
</evidence>
<proteinExistence type="predicted"/>
<protein>
    <submittedName>
        <fullName evidence="2">Uncharacterized protein</fullName>
    </submittedName>
</protein>
<organism evidence="2 4">
    <name type="scientific">Rozella allomycis (strain CSF55)</name>
    <dbReference type="NCBI Taxonomy" id="988480"/>
    <lineage>
        <taxon>Eukaryota</taxon>
        <taxon>Fungi</taxon>
        <taxon>Fungi incertae sedis</taxon>
        <taxon>Cryptomycota</taxon>
        <taxon>Cryptomycota incertae sedis</taxon>
        <taxon>Rozella</taxon>
    </lineage>
</organism>
<dbReference type="EMBL" id="KE561335">
    <property type="protein sequence ID" value="EPZ30947.1"/>
    <property type="molecule type" value="Genomic_DNA"/>
</dbReference>
<dbReference type="Proteomes" id="UP000030755">
    <property type="component" value="Unassembled WGS sequence"/>
</dbReference>
<evidence type="ECO:0000256" key="1">
    <source>
        <dbReference type="SAM" id="Phobius"/>
    </source>
</evidence>
<gene>
    <name evidence="2" type="ORF">O9G_006344</name>
    <name evidence="3" type="ORF">ROZALSC1DRAFT_31623</name>
</gene>